<dbReference type="PANTHER" id="PTHR23417:SF14">
    <property type="entry name" value="PENTACOTRIPEPTIDE-REPEAT REGION OF PRORP DOMAIN-CONTAINING PROTEIN"/>
    <property type="match status" value="1"/>
</dbReference>
<dbReference type="SUPFAM" id="SSF53335">
    <property type="entry name" value="S-adenosyl-L-methionine-dependent methyltransferases"/>
    <property type="match status" value="1"/>
</dbReference>
<feature type="binding site" evidence="9">
    <location>
        <begin position="219"/>
        <end position="222"/>
    </location>
    <ligand>
        <name>substrate</name>
    </ligand>
</feature>
<dbReference type="GO" id="GO:0043527">
    <property type="term" value="C:tRNA methyltransferase complex"/>
    <property type="evidence" value="ECO:0007669"/>
    <property type="project" value="TreeGrafter"/>
</dbReference>
<dbReference type="UniPathway" id="UPA00989"/>
<name>A0A4P9K772_9GAMM</name>
<dbReference type="InterPro" id="IPR003358">
    <property type="entry name" value="tRNA_(Gua-N-7)_MeTrfase_Trmb"/>
</dbReference>
<dbReference type="EC" id="2.1.1.33" evidence="9"/>
<sequence>MTDTHSEQPENQSNGEKIQHRIKSFVLRQGRLSAAQKKALDTQWPKFGLEVGEQKLDLTEVFGRQAPTIVEIGFGMGTSLAAMAEANPEQNYIGIEVHRPGVGALLKLVEEKGLTNIRVFNHDAIEVLEKSIPQDALAGVYLFFPDPWHKKRHHKRRIVQPLFAQTIAKHLQLGGQFHMATDWEDYAHHMMEVMSAAENYRNISGKGEFTPRPDYRPLTKFEQRGHRLGHGVWDLIFERV</sequence>
<evidence type="ECO:0000256" key="9">
    <source>
        <dbReference type="HAMAP-Rule" id="MF_01057"/>
    </source>
</evidence>
<comment type="caution">
    <text evidence="9">Lacks conserved residue(s) required for the propagation of feature annotation.</text>
</comment>
<dbReference type="InterPro" id="IPR055361">
    <property type="entry name" value="tRNA_methyltr_TrmB_bact"/>
</dbReference>
<dbReference type="HAMAP" id="MF_01057">
    <property type="entry name" value="tRNA_methyltr_TrmB"/>
    <property type="match status" value="1"/>
</dbReference>
<dbReference type="KEGG" id="thig:FE785_10165"/>
<comment type="similarity">
    <text evidence="8 9">Belongs to the class I-like SAM-binding methyltransferase superfamily. TrmB family.</text>
</comment>
<dbReference type="Gene3D" id="3.40.50.150">
    <property type="entry name" value="Vaccinia Virus protein VP39"/>
    <property type="match status" value="1"/>
</dbReference>
<keyword evidence="5 9" id="KW-0949">S-adenosyl-L-methionine</keyword>
<evidence type="ECO:0000256" key="5">
    <source>
        <dbReference type="ARBA" id="ARBA00022691"/>
    </source>
</evidence>
<reference evidence="10 11" key="1">
    <citation type="submission" date="2019-05" db="EMBL/GenBank/DDBJ databases">
        <title>Thiomicrorhabdus sediminis sp. nov, a novel sulfur-oxidizing bacterium isolated from coastal sediment.</title>
        <authorList>
            <person name="Liu X."/>
        </authorList>
    </citation>
    <scope>NUCLEOTIDE SEQUENCE [LARGE SCALE GENOMIC DNA]</scope>
    <source>
        <strain evidence="10 11">G1</strain>
    </source>
</reference>
<keyword evidence="3 9" id="KW-0489">Methyltransferase</keyword>
<feature type="binding site" evidence="9">
    <location>
        <position position="123"/>
    </location>
    <ligand>
        <name>S-adenosyl-L-methionine</name>
        <dbReference type="ChEBI" id="CHEBI:59789"/>
    </ligand>
</feature>
<evidence type="ECO:0000313" key="10">
    <source>
        <dbReference type="EMBL" id="QCU90964.1"/>
    </source>
</evidence>
<dbReference type="InterPro" id="IPR029063">
    <property type="entry name" value="SAM-dependent_MTases_sf"/>
</dbReference>
<evidence type="ECO:0000256" key="4">
    <source>
        <dbReference type="ARBA" id="ARBA00022679"/>
    </source>
</evidence>
<comment type="pathway">
    <text evidence="7 9">tRNA modification; N(7)-methylguanine-tRNA biosynthesis.</text>
</comment>
<proteinExistence type="inferred from homology"/>
<keyword evidence="11" id="KW-1185">Reference proteome</keyword>
<comment type="catalytic activity">
    <reaction evidence="1 9">
        <text>guanosine(46) in tRNA + S-adenosyl-L-methionine = N(7)-methylguanosine(46) in tRNA + S-adenosyl-L-homocysteine</text>
        <dbReference type="Rhea" id="RHEA:42708"/>
        <dbReference type="Rhea" id="RHEA-COMP:10188"/>
        <dbReference type="Rhea" id="RHEA-COMP:10189"/>
        <dbReference type="ChEBI" id="CHEBI:57856"/>
        <dbReference type="ChEBI" id="CHEBI:59789"/>
        <dbReference type="ChEBI" id="CHEBI:74269"/>
        <dbReference type="ChEBI" id="CHEBI:74480"/>
        <dbReference type="EC" id="2.1.1.33"/>
    </reaction>
</comment>
<keyword evidence="4 9" id="KW-0808">Transferase</keyword>
<evidence type="ECO:0000256" key="2">
    <source>
        <dbReference type="ARBA" id="ARBA00003015"/>
    </source>
</evidence>
<evidence type="ECO:0000313" key="11">
    <source>
        <dbReference type="Proteomes" id="UP000304864"/>
    </source>
</evidence>
<feature type="binding site" evidence="9">
    <location>
        <position position="182"/>
    </location>
    <ligand>
        <name>substrate</name>
    </ligand>
</feature>
<accession>A0A4P9K772</accession>
<dbReference type="NCBIfam" id="TIGR00091">
    <property type="entry name" value="tRNA (guanosine(46)-N7)-methyltransferase TrmB"/>
    <property type="match status" value="1"/>
</dbReference>
<dbReference type="EMBL" id="CP040602">
    <property type="protein sequence ID" value="QCU90964.1"/>
    <property type="molecule type" value="Genomic_DNA"/>
</dbReference>
<feature type="binding site" evidence="9">
    <location>
        <position position="150"/>
    </location>
    <ligand>
        <name>substrate</name>
    </ligand>
</feature>
<evidence type="ECO:0000256" key="3">
    <source>
        <dbReference type="ARBA" id="ARBA00022603"/>
    </source>
</evidence>
<dbReference type="AlphaFoldDB" id="A0A4P9K772"/>
<dbReference type="Proteomes" id="UP000304864">
    <property type="component" value="Chromosome"/>
</dbReference>
<evidence type="ECO:0000256" key="1">
    <source>
        <dbReference type="ARBA" id="ARBA00000142"/>
    </source>
</evidence>
<dbReference type="RefSeq" id="WP_138565638.1">
    <property type="nucleotide sequence ID" value="NZ_CP040602.1"/>
</dbReference>
<dbReference type="OrthoDB" id="9802090at2"/>
<protein>
    <recommendedName>
        <fullName evidence="9">tRNA (guanine-N(7)-)-methyltransferase</fullName>
        <ecNumber evidence="9">2.1.1.33</ecNumber>
    </recommendedName>
    <alternativeName>
        <fullName evidence="9">tRNA (guanine(46)-N(7))-methyltransferase</fullName>
    </alternativeName>
    <alternativeName>
        <fullName evidence="9">tRNA(m7G46)-methyltransferase</fullName>
    </alternativeName>
</protein>
<comment type="function">
    <text evidence="2 9">Catalyzes the formation of N(7)-methylguanine at position 46 (m7G46) in tRNA.</text>
</comment>
<evidence type="ECO:0000256" key="7">
    <source>
        <dbReference type="ARBA" id="ARBA00060552"/>
    </source>
</evidence>
<feature type="binding site" evidence="9">
    <location>
        <position position="96"/>
    </location>
    <ligand>
        <name>S-adenosyl-L-methionine</name>
        <dbReference type="ChEBI" id="CHEBI:59789"/>
    </ligand>
</feature>
<dbReference type="FunFam" id="3.40.50.150:FF:000035">
    <property type="entry name" value="tRNA (guanine-N(7)-)-methyltransferase"/>
    <property type="match status" value="1"/>
</dbReference>
<organism evidence="10 11">
    <name type="scientific">Thiomicrorhabdus sediminis</name>
    <dbReference type="NCBI Taxonomy" id="2580412"/>
    <lineage>
        <taxon>Bacteria</taxon>
        <taxon>Pseudomonadati</taxon>
        <taxon>Pseudomonadota</taxon>
        <taxon>Gammaproteobacteria</taxon>
        <taxon>Thiotrichales</taxon>
        <taxon>Piscirickettsiaceae</taxon>
        <taxon>Thiomicrorhabdus</taxon>
    </lineage>
</organism>
<dbReference type="Pfam" id="PF02390">
    <property type="entry name" value="Methyltransf_4"/>
    <property type="match status" value="1"/>
</dbReference>
<evidence type="ECO:0000256" key="6">
    <source>
        <dbReference type="ARBA" id="ARBA00022694"/>
    </source>
</evidence>
<dbReference type="CDD" id="cd02440">
    <property type="entry name" value="AdoMet_MTases"/>
    <property type="match status" value="1"/>
</dbReference>
<gene>
    <name evidence="9 10" type="primary">trmB</name>
    <name evidence="10" type="ORF">FE785_10165</name>
</gene>
<feature type="binding site" evidence="9">
    <location>
        <position position="146"/>
    </location>
    <ligand>
        <name>S-adenosyl-L-methionine</name>
        <dbReference type="ChEBI" id="CHEBI:59789"/>
    </ligand>
</feature>
<evidence type="ECO:0000256" key="8">
    <source>
        <dbReference type="ARBA" id="ARBA00060767"/>
    </source>
</evidence>
<dbReference type="PANTHER" id="PTHR23417">
    <property type="entry name" value="3-DEOXY-D-MANNO-OCTULOSONIC-ACID TRANSFERASE/TRNA GUANINE-N 7 - -METHYLTRANSFERASE"/>
    <property type="match status" value="1"/>
</dbReference>
<dbReference type="GO" id="GO:0008176">
    <property type="term" value="F:tRNA (guanine(46)-N7)-methyltransferase activity"/>
    <property type="evidence" value="ECO:0007669"/>
    <property type="project" value="UniProtKB-UniRule"/>
</dbReference>
<feature type="binding site" evidence="9">
    <location>
        <position position="71"/>
    </location>
    <ligand>
        <name>S-adenosyl-L-methionine</name>
        <dbReference type="ChEBI" id="CHEBI:59789"/>
    </ligand>
</feature>
<keyword evidence="6 9" id="KW-0819">tRNA processing</keyword>
<dbReference type="PROSITE" id="PS51625">
    <property type="entry name" value="SAM_MT_TRMB"/>
    <property type="match status" value="1"/>
</dbReference>